<evidence type="ECO:0008006" key="5">
    <source>
        <dbReference type="Google" id="ProtNLM"/>
    </source>
</evidence>
<keyword evidence="4" id="KW-1185">Reference proteome</keyword>
<gene>
    <name evidence="3" type="ORF">QIS96_31555</name>
</gene>
<evidence type="ECO:0000256" key="2">
    <source>
        <dbReference type="SAM" id="SignalP"/>
    </source>
</evidence>
<dbReference type="Proteomes" id="UP001223978">
    <property type="component" value="Unassembled WGS sequence"/>
</dbReference>
<name>A0ABT6SJH2_9ACTN</name>
<sequence length="781" mass="83127">MRRATTRWRTAATLTALTVLATAAASTPAFAADGASPSGDLLDPLNVDTSEGVPIDRYELVANGESPADTVKSFVLTGSFAISRTLTGLGSWLIDWAYRFPVLDKLAGPAQNVSDAYERDVLGPLGMAGVFTAWAFVFGLILVMRGRVARGAGEIMLTLVIGALAATTFVRPTVLLGYDGPIQQTERLALEAASITANGGDKTKGADPCDLITGPARNACQEAASDQTPAASDAQKRKQRQAACDAVAGPARDTCLSGERPLAAADVSRPITRTLTETLVVQPYMLLQYGRHIDKDDPLYKAHKQVVDPKKNKTTVDGVDCNSLDAPLQGPVRDHCLQSANVHSPYEPFEGKGNEAKAITAYMKTPTWERCLGSVLVLVATSIVFVVLLAMVLALFAAQIACALAAVATLAVLTWALLPGPNRAALWKWVGILAAAMLVLVGVSLIIPLFGIAAAALLADNSTPLMERLLTLVGLAITLLAAHRVMLKTGQSLGQRIAARMRYARIGGSHTMGENSAATAAAFSSLNYGAGAAVMGASPAHLSFLSRHSALTSSLRALGDPTGLPGHPAALLSEAQAEGRRALAPLALGARAAHTVLIGPKRAKDALPQSGHTGRTTAPTVVDGRTGLVLNDASPESGFSPIGTRLEAGLKRTRAGRVLVGSSKAAYHATIGLPATWTRVRRAESRLSQGLHEELSRQRSHYQHVAELWKRDSRDGLDDLTTPARRTYEAVSQPLTNANRLRTWEHTWLDEHGNPRYYGGLTDDGHVREEVWTRRFPWERQ</sequence>
<dbReference type="EMBL" id="JASCIQ010000044">
    <property type="protein sequence ID" value="MDI3408343.1"/>
    <property type="molecule type" value="Genomic_DNA"/>
</dbReference>
<feature type="signal peptide" evidence="2">
    <location>
        <begin position="1"/>
        <end position="31"/>
    </location>
</feature>
<feature type="chain" id="PRO_5045841025" description="MFS transporter" evidence="2">
    <location>
        <begin position="32"/>
        <end position="781"/>
    </location>
</feature>
<organism evidence="3 4">
    <name type="scientific">Streptomyces cavernicola</name>
    <dbReference type="NCBI Taxonomy" id="3043613"/>
    <lineage>
        <taxon>Bacteria</taxon>
        <taxon>Bacillati</taxon>
        <taxon>Actinomycetota</taxon>
        <taxon>Actinomycetes</taxon>
        <taxon>Kitasatosporales</taxon>
        <taxon>Streptomycetaceae</taxon>
        <taxon>Streptomyces</taxon>
    </lineage>
</organism>
<feature type="transmembrane region" description="Helical" evidence="1">
    <location>
        <begin position="121"/>
        <end position="143"/>
    </location>
</feature>
<proteinExistence type="predicted"/>
<comment type="caution">
    <text evidence="3">The sequence shown here is derived from an EMBL/GenBank/DDBJ whole genome shotgun (WGS) entry which is preliminary data.</text>
</comment>
<feature type="transmembrane region" description="Helical" evidence="1">
    <location>
        <begin position="400"/>
        <end position="418"/>
    </location>
</feature>
<keyword evidence="1" id="KW-0472">Membrane</keyword>
<feature type="transmembrane region" description="Helical" evidence="1">
    <location>
        <begin position="469"/>
        <end position="487"/>
    </location>
</feature>
<evidence type="ECO:0000313" key="4">
    <source>
        <dbReference type="Proteomes" id="UP001223978"/>
    </source>
</evidence>
<dbReference type="RefSeq" id="WP_282546252.1">
    <property type="nucleotide sequence ID" value="NZ_JASCIQ010000044.1"/>
</dbReference>
<evidence type="ECO:0000256" key="1">
    <source>
        <dbReference type="SAM" id="Phobius"/>
    </source>
</evidence>
<keyword evidence="1" id="KW-1133">Transmembrane helix</keyword>
<feature type="transmembrane region" description="Helical" evidence="1">
    <location>
        <begin position="372"/>
        <end position="393"/>
    </location>
</feature>
<feature type="transmembrane region" description="Helical" evidence="1">
    <location>
        <begin position="430"/>
        <end position="457"/>
    </location>
</feature>
<reference evidence="3 4" key="1">
    <citation type="submission" date="2023-05" db="EMBL/GenBank/DDBJ databases">
        <title>Draft genome sequence of Streptomyces sp. B-S-A6 isolated from a cave soil in Thailand.</title>
        <authorList>
            <person name="Chamroensaksri N."/>
            <person name="Muangham S."/>
        </authorList>
    </citation>
    <scope>NUCLEOTIDE SEQUENCE [LARGE SCALE GENOMIC DNA]</scope>
    <source>
        <strain evidence="3 4">B-S-A6</strain>
    </source>
</reference>
<protein>
    <recommendedName>
        <fullName evidence="5">MFS transporter</fullName>
    </recommendedName>
</protein>
<accession>A0ABT6SJH2</accession>
<evidence type="ECO:0000313" key="3">
    <source>
        <dbReference type="EMBL" id="MDI3408343.1"/>
    </source>
</evidence>
<keyword evidence="1" id="KW-0812">Transmembrane</keyword>
<keyword evidence="2" id="KW-0732">Signal</keyword>